<dbReference type="Proteomes" id="UP001139031">
    <property type="component" value="Unassembled WGS sequence"/>
</dbReference>
<feature type="chain" id="PRO_5046977563" evidence="2">
    <location>
        <begin position="19"/>
        <end position="600"/>
    </location>
</feature>
<dbReference type="InterPro" id="IPR000383">
    <property type="entry name" value="Xaa-Pro-like_dom"/>
</dbReference>
<keyword evidence="1 4" id="KW-0378">Hydrolase</keyword>
<keyword evidence="5" id="KW-1185">Reference proteome</keyword>
<dbReference type="Pfam" id="PF02129">
    <property type="entry name" value="Peptidase_S15"/>
    <property type="match status" value="1"/>
</dbReference>
<comment type="caution">
    <text evidence="4">The sequence shown here is derived from an EMBL/GenBank/DDBJ whole genome shotgun (WGS) entry which is preliminary data.</text>
</comment>
<organism evidence="4 5">
    <name type="scientific">Nannocystis pusilla</name>
    <dbReference type="NCBI Taxonomy" id="889268"/>
    <lineage>
        <taxon>Bacteria</taxon>
        <taxon>Pseudomonadati</taxon>
        <taxon>Myxococcota</taxon>
        <taxon>Polyangia</taxon>
        <taxon>Nannocystales</taxon>
        <taxon>Nannocystaceae</taxon>
        <taxon>Nannocystis</taxon>
    </lineage>
</organism>
<evidence type="ECO:0000256" key="2">
    <source>
        <dbReference type="SAM" id="SignalP"/>
    </source>
</evidence>
<dbReference type="Gene3D" id="2.60.120.260">
    <property type="entry name" value="Galactose-binding domain-like"/>
    <property type="match status" value="1"/>
</dbReference>
<feature type="domain" description="Xaa-Pro dipeptidyl-peptidase C-terminal" evidence="3">
    <location>
        <begin position="353"/>
        <end position="593"/>
    </location>
</feature>
<dbReference type="InterPro" id="IPR008979">
    <property type="entry name" value="Galactose-bd-like_sf"/>
</dbReference>
<dbReference type="InterPro" id="IPR013736">
    <property type="entry name" value="Xaa-Pro_dipept_C"/>
</dbReference>
<evidence type="ECO:0000259" key="3">
    <source>
        <dbReference type="SMART" id="SM00939"/>
    </source>
</evidence>
<sequence>MSLRSFCSWNLLAVACLAACEGGASEPTPLGPGRRSIYVTAADGTRLAADVWLPADTTAPVPTMLRLTRYWRATEYLGDAGAADQEEMLANLYVSQGLAVVAVDARGTGASFGVSAGPWNADERADGVAVLDWIVDQPWSNGQVVGLGVSYEGNTAALIAASGHPAVKAVVTRFHDHDPFAHLAFPGGIANIGFMNQWSAYTAALDRNDACALATFEGRTCPERQAMIAGPRPVVPDDLAAAVAGHAGNLDLAAALTRITFKDDPLATGGESFDAIAPYRWAAEGAAVPTLLTASWMDGGTAAGALDAWASHDGPMVVEIGAYSHGGIFDSDPLRDPLPAADPAIATQYVQALQFLGEQLGGAPAPARELRYVTLGEGTWRTTTTWPPPSVTPRLLALAAGGSLRDGLADAGEDTLVVDGSATTGRENRWLGALQGAPVRYPDRAAAPGLLSWTTEPLDADTRITGTPVVRLQLRASAADAAVFVYLEDVDDHGATRYVTEGQLRLLHRATGDPGPGRERVTGRTYRRADARDYAPGELVELVIPLLPTSARIAAGHRIRLSLAGGDADTFAPITPHGATFTVLRGPAGSTLELPVDGAP</sequence>
<feature type="signal peptide" evidence="2">
    <location>
        <begin position="1"/>
        <end position="18"/>
    </location>
</feature>
<gene>
    <name evidence="4" type="ORF">K7C98_32235</name>
</gene>
<dbReference type="Gene3D" id="1.10.3020.10">
    <property type="entry name" value="alpha-amino acid ester hydrolase ( Helical cap domain)"/>
    <property type="match status" value="1"/>
</dbReference>
<dbReference type="InterPro" id="IPR029058">
    <property type="entry name" value="AB_hydrolase_fold"/>
</dbReference>
<accession>A0ABS7U076</accession>
<proteinExistence type="predicted"/>
<dbReference type="Pfam" id="PF08530">
    <property type="entry name" value="PepX_C"/>
    <property type="match status" value="1"/>
</dbReference>
<dbReference type="PROSITE" id="PS51257">
    <property type="entry name" value="PROKAR_LIPOPROTEIN"/>
    <property type="match status" value="1"/>
</dbReference>
<evidence type="ECO:0000313" key="4">
    <source>
        <dbReference type="EMBL" id="MBZ5713925.1"/>
    </source>
</evidence>
<dbReference type="Gene3D" id="3.40.50.1820">
    <property type="entry name" value="alpha/beta hydrolase"/>
    <property type="match status" value="1"/>
</dbReference>
<dbReference type="NCBIfam" id="TIGR00976">
    <property type="entry name" value="CocE_NonD"/>
    <property type="match status" value="1"/>
</dbReference>
<dbReference type="InterPro" id="IPR005674">
    <property type="entry name" value="CocE/Ser_esterase"/>
</dbReference>
<evidence type="ECO:0000313" key="5">
    <source>
        <dbReference type="Proteomes" id="UP001139031"/>
    </source>
</evidence>
<dbReference type="EMBL" id="JAIRAU010000044">
    <property type="protein sequence ID" value="MBZ5713925.1"/>
    <property type="molecule type" value="Genomic_DNA"/>
</dbReference>
<dbReference type="SMART" id="SM00939">
    <property type="entry name" value="PepX_C"/>
    <property type="match status" value="1"/>
</dbReference>
<name>A0ABS7U076_9BACT</name>
<dbReference type="RefSeq" id="WP_224195658.1">
    <property type="nucleotide sequence ID" value="NZ_JAIRAU010000044.1"/>
</dbReference>
<keyword evidence="2" id="KW-0732">Signal</keyword>
<dbReference type="SUPFAM" id="SSF49785">
    <property type="entry name" value="Galactose-binding domain-like"/>
    <property type="match status" value="1"/>
</dbReference>
<dbReference type="GO" id="GO:0016787">
    <property type="term" value="F:hydrolase activity"/>
    <property type="evidence" value="ECO:0007669"/>
    <property type="project" value="UniProtKB-KW"/>
</dbReference>
<protein>
    <submittedName>
        <fullName evidence="4">CocE/NonD family hydrolase</fullName>
    </submittedName>
</protein>
<dbReference type="SUPFAM" id="SSF53474">
    <property type="entry name" value="alpha/beta-Hydrolases"/>
    <property type="match status" value="1"/>
</dbReference>
<reference evidence="4" key="1">
    <citation type="submission" date="2021-08" db="EMBL/GenBank/DDBJ databases">
        <authorList>
            <person name="Stevens D.C."/>
        </authorList>
    </citation>
    <scope>NUCLEOTIDE SEQUENCE</scope>
    <source>
        <strain evidence="4">DSM 53165</strain>
    </source>
</reference>
<evidence type="ECO:0000256" key="1">
    <source>
        <dbReference type="ARBA" id="ARBA00022801"/>
    </source>
</evidence>